<gene>
    <name evidence="9" type="ORF">RCG21_20835</name>
</gene>
<keyword evidence="3 7" id="KW-0812">Transmembrane</keyword>
<evidence type="ECO:0000259" key="8">
    <source>
        <dbReference type="Pfam" id="PF13515"/>
    </source>
</evidence>
<proteinExistence type="inferred from homology"/>
<feature type="transmembrane region" description="Helical" evidence="7">
    <location>
        <begin position="128"/>
        <end position="144"/>
    </location>
</feature>
<evidence type="ECO:0000256" key="6">
    <source>
        <dbReference type="ARBA" id="ARBA00043993"/>
    </source>
</evidence>
<keyword evidence="4 7" id="KW-1133">Transmembrane helix</keyword>
<feature type="transmembrane region" description="Helical" evidence="7">
    <location>
        <begin position="28"/>
        <end position="47"/>
    </location>
</feature>
<evidence type="ECO:0000256" key="1">
    <source>
        <dbReference type="ARBA" id="ARBA00004651"/>
    </source>
</evidence>
<feature type="transmembrane region" description="Helical" evidence="7">
    <location>
        <begin position="150"/>
        <end position="172"/>
    </location>
</feature>
<comment type="caution">
    <text evidence="9">The sequence shown here is derived from an EMBL/GenBank/DDBJ whole genome shotgun (WGS) entry which is preliminary data.</text>
</comment>
<keyword evidence="5 7" id="KW-0472">Membrane</keyword>
<evidence type="ECO:0000256" key="4">
    <source>
        <dbReference type="ARBA" id="ARBA00022989"/>
    </source>
</evidence>
<dbReference type="GO" id="GO:0005886">
    <property type="term" value="C:plasma membrane"/>
    <property type="evidence" value="ECO:0007669"/>
    <property type="project" value="UniProtKB-SubCell"/>
</dbReference>
<comment type="similarity">
    <text evidence="6">Belongs to the YccS/YhfK family.</text>
</comment>
<feature type="transmembrane region" description="Helical" evidence="7">
    <location>
        <begin position="414"/>
        <end position="442"/>
    </location>
</feature>
<comment type="subcellular location">
    <subcellularLocation>
        <location evidence="1">Cell membrane</location>
        <topology evidence="1">Multi-pass membrane protein</topology>
    </subcellularLocation>
</comment>
<feature type="domain" description="Integral membrane bound transporter" evidence="8">
    <location>
        <begin position="353"/>
        <end position="480"/>
    </location>
</feature>
<keyword evidence="10" id="KW-1185">Reference proteome</keyword>
<evidence type="ECO:0000256" key="2">
    <source>
        <dbReference type="ARBA" id="ARBA00022475"/>
    </source>
</evidence>
<dbReference type="Proteomes" id="UP001178888">
    <property type="component" value="Unassembled WGS sequence"/>
</dbReference>
<evidence type="ECO:0000256" key="5">
    <source>
        <dbReference type="ARBA" id="ARBA00023136"/>
    </source>
</evidence>
<organism evidence="9 10">
    <name type="scientific">Bacillus salipaludis</name>
    <dbReference type="NCBI Taxonomy" id="2547811"/>
    <lineage>
        <taxon>Bacteria</taxon>
        <taxon>Bacillati</taxon>
        <taxon>Bacillota</taxon>
        <taxon>Bacilli</taxon>
        <taxon>Bacillales</taxon>
        <taxon>Bacillaceae</taxon>
        <taxon>Bacillus</taxon>
    </lineage>
</organism>
<dbReference type="RefSeq" id="WP_308913726.1">
    <property type="nucleotide sequence ID" value="NZ_JAVGVR010000001.1"/>
</dbReference>
<sequence length="641" mass="71057">MGENKNGSLKVTSIIRQALMVNKMPFPWLKAFCAGLAASLPIMFGLLLGNFQYGLLAGMGGFTYLYVFHIPYAQRAKKLFFVILGITFVTFLGTVTAPHPLAAAILMGLIGGIGIFIFGALKIKGPSAIFFVLIFAMTSGMPVQPELAPLRAGLAFLGGALSWVIAMIGWFFHPHGPEQDVVKREYFELASFFDSIGSDHLNAAGQRVMTVFKEAEETLTAGYISWRKTDLFQRLFLLHNHANLIFMTVLENIPEEHAKLPPEMGDSIRNIAQSLDQGECGVKNEEQKNMDQSINTIWARIYEAEAILQTPITELGPEMELSKQPLKTTFLGAFDKNSFVFISALRFGVVTMIAAIIAYKFGFNRAYWIPLSCVAVMSGATIVSTYHRAIQRGIGTILGILIASLVLSTQPTGYMIAFFVLLLTFITELFIVKNYGLAALFFTPNALLMAESGSHGNYSFSFYASARILDVIIGIVIGILGVLLLGRQSASSRLPHNITKTIRSQAQFLFILFSDQGEGFDAGKSRERSKMRTNLNNLRTMYDTATGEIPVNQKALEYYWPVIFSIEQLGYLLEKCSLMSKRPVLSDDTLAQLFYVFETIANAADRETFPVIKNVPKIGEFPSIEKEIDSLQHAFQLNTKK</sequence>
<feature type="transmembrane region" description="Helical" evidence="7">
    <location>
        <begin position="101"/>
        <end position="121"/>
    </location>
</feature>
<dbReference type="Pfam" id="PF13515">
    <property type="entry name" value="FUSC_2"/>
    <property type="match status" value="1"/>
</dbReference>
<feature type="transmembrane region" description="Helical" evidence="7">
    <location>
        <begin position="389"/>
        <end position="407"/>
    </location>
</feature>
<evidence type="ECO:0000256" key="7">
    <source>
        <dbReference type="SAM" id="Phobius"/>
    </source>
</evidence>
<feature type="transmembrane region" description="Helical" evidence="7">
    <location>
        <begin position="53"/>
        <end position="72"/>
    </location>
</feature>
<dbReference type="PANTHER" id="PTHR30509">
    <property type="entry name" value="P-HYDROXYBENZOIC ACID EFFLUX PUMP SUBUNIT-RELATED"/>
    <property type="match status" value="1"/>
</dbReference>
<reference evidence="9" key="1">
    <citation type="submission" date="2023-08" db="EMBL/GenBank/DDBJ databases">
        <title>Nitrogen cycling bacteria in agricultural field soils.</title>
        <authorList>
            <person name="Jang J."/>
        </authorList>
    </citation>
    <scope>NUCLEOTIDE SEQUENCE</scope>
    <source>
        <strain evidence="9">PS3-36</strain>
    </source>
</reference>
<keyword evidence="2" id="KW-1003">Cell membrane</keyword>
<protein>
    <submittedName>
        <fullName evidence="9">FUSC family protein</fullName>
    </submittedName>
</protein>
<feature type="transmembrane region" description="Helical" evidence="7">
    <location>
        <begin position="339"/>
        <end position="359"/>
    </location>
</feature>
<dbReference type="EMBL" id="JAVGVR010000001">
    <property type="protein sequence ID" value="MDQ6598778.1"/>
    <property type="molecule type" value="Genomic_DNA"/>
</dbReference>
<evidence type="ECO:0000313" key="9">
    <source>
        <dbReference type="EMBL" id="MDQ6598778.1"/>
    </source>
</evidence>
<dbReference type="PANTHER" id="PTHR30509:SF9">
    <property type="entry name" value="MULTIDRUG RESISTANCE PROTEIN MDTO"/>
    <property type="match status" value="1"/>
</dbReference>
<name>A0AA90R265_9BACI</name>
<feature type="transmembrane region" description="Helical" evidence="7">
    <location>
        <begin position="79"/>
        <end position="95"/>
    </location>
</feature>
<feature type="transmembrane region" description="Helical" evidence="7">
    <location>
        <begin position="462"/>
        <end position="485"/>
    </location>
</feature>
<evidence type="ECO:0000313" key="10">
    <source>
        <dbReference type="Proteomes" id="UP001178888"/>
    </source>
</evidence>
<dbReference type="AlphaFoldDB" id="A0AA90R265"/>
<accession>A0AA90R265</accession>
<evidence type="ECO:0000256" key="3">
    <source>
        <dbReference type="ARBA" id="ARBA00022692"/>
    </source>
</evidence>
<dbReference type="InterPro" id="IPR049453">
    <property type="entry name" value="Memb_transporter_dom"/>
</dbReference>